<organism evidence="1 2">
    <name type="scientific">Colletotrichum kahawae</name>
    <name type="common">Coffee berry disease fungus</name>
    <dbReference type="NCBI Taxonomy" id="34407"/>
    <lineage>
        <taxon>Eukaryota</taxon>
        <taxon>Fungi</taxon>
        <taxon>Dikarya</taxon>
        <taxon>Ascomycota</taxon>
        <taxon>Pezizomycotina</taxon>
        <taxon>Sordariomycetes</taxon>
        <taxon>Hypocreomycetidae</taxon>
        <taxon>Glomerellales</taxon>
        <taxon>Glomerellaceae</taxon>
        <taxon>Colletotrichum</taxon>
        <taxon>Colletotrichum gloeosporioides species complex</taxon>
    </lineage>
</organism>
<gene>
    <name evidence="1" type="ORF">CKAH01_00041</name>
</gene>
<dbReference type="EMBL" id="VYYT01000001">
    <property type="protein sequence ID" value="KAK2780097.1"/>
    <property type="molecule type" value="Genomic_DNA"/>
</dbReference>
<dbReference type="AlphaFoldDB" id="A0AAD9YVS6"/>
<proteinExistence type="predicted"/>
<accession>A0AAD9YVS6</accession>
<evidence type="ECO:0000313" key="2">
    <source>
        <dbReference type="Proteomes" id="UP001281614"/>
    </source>
</evidence>
<keyword evidence="2" id="KW-1185">Reference proteome</keyword>
<comment type="caution">
    <text evidence="1">The sequence shown here is derived from an EMBL/GenBank/DDBJ whole genome shotgun (WGS) entry which is preliminary data.</text>
</comment>
<dbReference type="Proteomes" id="UP001281614">
    <property type="component" value="Unassembled WGS sequence"/>
</dbReference>
<evidence type="ECO:0000313" key="1">
    <source>
        <dbReference type="EMBL" id="KAK2780097.1"/>
    </source>
</evidence>
<reference evidence="1" key="1">
    <citation type="submission" date="2023-02" db="EMBL/GenBank/DDBJ databases">
        <title>Colletotrichum kahawae CIFC_Que2 genome sequencing and assembly.</title>
        <authorList>
            <person name="Baroncelli R."/>
        </authorList>
    </citation>
    <scope>NUCLEOTIDE SEQUENCE</scope>
    <source>
        <strain evidence="1">CIFC_Que2</strain>
    </source>
</reference>
<name>A0AAD9YVS6_COLKA</name>
<sequence>MALLGSCQLPFPFPKQRPGKHRPITTLDHRWFSSILHGACPVLLCRGVVSALEAFLFRPLNPCGHALCRHYWL</sequence>
<protein>
    <submittedName>
        <fullName evidence="1">Uncharacterized protein</fullName>
    </submittedName>
</protein>